<evidence type="ECO:0008006" key="2">
    <source>
        <dbReference type="Google" id="ProtNLM"/>
    </source>
</evidence>
<reference evidence="1" key="1">
    <citation type="journal article" date="2014" name="Front. Microbiol.">
        <title>High frequency of phylogenetically diverse reductive dehalogenase-homologous genes in deep subseafloor sedimentary metagenomes.</title>
        <authorList>
            <person name="Kawai M."/>
            <person name="Futagami T."/>
            <person name="Toyoda A."/>
            <person name="Takaki Y."/>
            <person name="Nishi S."/>
            <person name="Hori S."/>
            <person name="Arai W."/>
            <person name="Tsubouchi T."/>
            <person name="Morono Y."/>
            <person name="Uchiyama I."/>
            <person name="Ito T."/>
            <person name="Fujiyama A."/>
            <person name="Inagaki F."/>
            <person name="Takami H."/>
        </authorList>
    </citation>
    <scope>NUCLEOTIDE SEQUENCE</scope>
    <source>
        <strain evidence="1">Expedition CK06-06</strain>
    </source>
</reference>
<gene>
    <name evidence="1" type="ORF">S12H4_21219</name>
</gene>
<evidence type="ECO:0000313" key="1">
    <source>
        <dbReference type="EMBL" id="GAI81616.1"/>
    </source>
</evidence>
<feature type="non-terminal residue" evidence="1">
    <location>
        <position position="1"/>
    </location>
</feature>
<name>X1SR57_9ZZZZ</name>
<organism evidence="1">
    <name type="scientific">marine sediment metagenome</name>
    <dbReference type="NCBI Taxonomy" id="412755"/>
    <lineage>
        <taxon>unclassified sequences</taxon>
        <taxon>metagenomes</taxon>
        <taxon>ecological metagenomes</taxon>
    </lineage>
</organism>
<dbReference type="AlphaFoldDB" id="X1SR57"/>
<accession>X1SR57</accession>
<proteinExistence type="predicted"/>
<comment type="caution">
    <text evidence="1">The sequence shown here is derived from an EMBL/GenBank/DDBJ whole genome shotgun (WGS) entry which is preliminary data.</text>
</comment>
<dbReference type="EMBL" id="BARW01010880">
    <property type="protein sequence ID" value="GAI81616.1"/>
    <property type="molecule type" value="Genomic_DNA"/>
</dbReference>
<sequence length="150" mass="16521">IVIIKKNATDKLKASNMTCLKNCFHSCSGLIAIPNGLFDNNIAVINFSACFANCTSLTAIPNGLFDYNILVNDFSFCFYNCSSLMSIPVGLFDNNTDVNTFQSCFGKGQNLTGLAPELWLREPEPNGSKCFYNATGLDNYDDIPDDWKIS</sequence>
<protein>
    <recommendedName>
        <fullName evidence="2">BspA family leucine-rich repeat surface protein</fullName>
    </recommendedName>
</protein>